<comment type="caution">
    <text evidence="1">The sequence shown here is derived from an EMBL/GenBank/DDBJ whole genome shotgun (WGS) entry which is preliminary data.</text>
</comment>
<accession>A0ABW3KNI7</accession>
<organism evidence="1 2">
    <name type="scientific">Winogradskyella rapida</name>
    <dbReference type="NCBI Taxonomy" id="549701"/>
    <lineage>
        <taxon>Bacteria</taxon>
        <taxon>Pseudomonadati</taxon>
        <taxon>Bacteroidota</taxon>
        <taxon>Flavobacteriia</taxon>
        <taxon>Flavobacteriales</taxon>
        <taxon>Flavobacteriaceae</taxon>
        <taxon>Winogradskyella</taxon>
    </lineage>
</organism>
<keyword evidence="2" id="KW-1185">Reference proteome</keyword>
<dbReference type="Gene3D" id="2.40.50.870">
    <property type="entry name" value="Protein of unknown function (DUF3299)"/>
    <property type="match status" value="1"/>
</dbReference>
<evidence type="ECO:0000313" key="2">
    <source>
        <dbReference type="Proteomes" id="UP001597086"/>
    </source>
</evidence>
<name>A0ABW3KNI7_9FLAO</name>
<dbReference type="RefSeq" id="WP_386114922.1">
    <property type="nucleotide sequence ID" value="NZ_JBHTKM010000017.1"/>
</dbReference>
<dbReference type="Proteomes" id="UP001597086">
    <property type="component" value="Unassembled WGS sequence"/>
</dbReference>
<reference evidence="2" key="1">
    <citation type="journal article" date="2019" name="Int. J. Syst. Evol. Microbiol.">
        <title>The Global Catalogue of Microorganisms (GCM) 10K type strain sequencing project: providing services to taxonomists for standard genome sequencing and annotation.</title>
        <authorList>
            <consortium name="The Broad Institute Genomics Platform"/>
            <consortium name="The Broad Institute Genome Sequencing Center for Infectious Disease"/>
            <person name="Wu L."/>
            <person name="Ma J."/>
        </authorList>
    </citation>
    <scope>NUCLEOTIDE SEQUENCE [LARGE SCALE GENOMIC DNA]</scope>
    <source>
        <strain evidence="2">CCUG 56098</strain>
    </source>
</reference>
<evidence type="ECO:0008006" key="3">
    <source>
        <dbReference type="Google" id="ProtNLM"/>
    </source>
</evidence>
<dbReference type="EMBL" id="JBHTKM010000017">
    <property type="protein sequence ID" value="MFD1015361.1"/>
    <property type="molecule type" value="Genomic_DNA"/>
</dbReference>
<evidence type="ECO:0000313" key="1">
    <source>
        <dbReference type="EMBL" id="MFD1015361.1"/>
    </source>
</evidence>
<sequence length="145" mass="16742">MRNKFVLLITLLFTSLSYGQKQVTWEDMSHVEYTDKFFPIYEEFFKYPTFLLAVKALDGKQIKITGYFLNIAPEDDMYMLSKSPMSSCFFCGQGEPDTVIELQFKNTPNFKTDAIVSVTGKLILNSEDVDHFIFILEDCKGELID</sequence>
<gene>
    <name evidence="1" type="ORF">ACFQ13_05445</name>
</gene>
<protein>
    <recommendedName>
        <fullName evidence="3">DUF3299 domain-containing protein</fullName>
    </recommendedName>
</protein>
<proteinExistence type="predicted"/>